<accession>A0A8H6IM45</accession>
<dbReference type="Gene3D" id="2.30.60.10">
    <property type="entry name" value="Cyanovirin-N"/>
    <property type="match status" value="1"/>
</dbReference>
<feature type="chain" id="PRO_5034142070" evidence="1">
    <location>
        <begin position="17"/>
        <end position="132"/>
    </location>
</feature>
<keyword evidence="1" id="KW-0732">Signal</keyword>
<evidence type="ECO:0000256" key="1">
    <source>
        <dbReference type="SAM" id="SignalP"/>
    </source>
</evidence>
<proteinExistence type="predicted"/>
<dbReference type="Proteomes" id="UP000652219">
    <property type="component" value="Unassembled WGS sequence"/>
</dbReference>
<sequence>MKFLATFALLATSVLAGDFGKTCSDEHIDPATEVLTANCDTGDGKGTLNSASLDLNTCLGFSSNKIQWAKQGNFGDACEDCFAYRLPDPVYGIFGVTRVLMNCTCAGGPAETSVNLDSTRITNKFGTLACMP</sequence>
<dbReference type="InterPro" id="IPR036673">
    <property type="entry name" value="Cyanovirin-N_sf"/>
</dbReference>
<gene>
    <name evidence="3" type="ORF">CSOJ01_15573</name>
</gene>
<evidence type="ECO:0000259" key="2">
    <source>
        <dbReference type="SMART" id="SM01111"/>
    </source>
</evidence>
<dbReference type="SUPFAM" id="SSF51322">
    <property type="entry name" value="Cyanovirin-N"/>
    <property type="match status" value="1"/>
</dbReference>
<feature type="domain" description="Cyanovirin-N" evidence="2">
    <location>
        <begin position="18"/>
        <end position="130"/>
    </location>
</feature>
<name>A0A8H6IM45_9PEZI</name>
<dbReference type="InterPro" id="IPR011058">
    <property type="entry name" value="Cyanovirin-N"/>
</dbReference>
<dbReference type="SMART" id="SM01111">
    <property type="entry name" value="CVNH"/>
    <property type="match status" value="1"/>
</dbReference>
<reference evidence="3 4" key="1">
    <citation type="journal article" date="2020" name="Phytopathology">
        <title>Genome Sequence Resources of Colletotrichum truncatum, C. plurivorum, C. musicola, and C. sojae: Four Species Pathogenic to Soybean (Glycine max).</title>
        <authorList>
            <person name="Rogerio F."/>
            <person name="Boufleur T.R."/>
            <person name="Ciampi-Guillardi M."/>
            <person name="Sukno S.A."/>
            <person name="Thon M.R."/>
            <person name="Massola Junior N.S."/>
            <person name="Baroncelli R."/>
        </authorList>
    </citation>
    <scope>NUCLEOTIDE SEQUENCE [LARGE SCALE GENOMIC DNA]</scope>
    <source>
        <strain evidence="3 4">LFN0009</strain>
    </source>
</reference>
<dbReference type="EMBL" id="WIGN01000685">
    <property type="protein sequence ID" value="KAF6785559.1"/>
    <property type="molecule type" value="Genomic_DNA"/>
</dbReference>
<dbReference type="AlphaFoldDB" id="A0A8H6IM45"/>
<keyword evidence="4" id="KW-1185">Reference proteome</keyword>
<evidence type="ECO:0000313" key="4">
    <source>
        <dbReference type="Proteomes" id="UP000652219"/>
    </source>
</evidence>
<comment type="caution">
    <text evidence="3">The sequence shown here is derived from an EMBL/GenBank/DDBJ whole genome shotgun (WGS) entry which is preliminary data.</text>
</comment>
<evidence type="ECO:0000313" key="3">
    <source>
        <dbReference type="EMBL" id="KAF6785559.1"/>
    </source>
</evidence>
<organism evidence="3 4">
    <name type="scientific">Colletotrichum sojae</name>
    <dbReference type="NCBI Taxonomy" id="2175907"/>
    <lineage>
        <taxon>Eukaryota</taxon>
        <taxon>Fungi</taxon>
        <taxon>Dikarya</taxon>
        <taxon>Ascomycota</taxon>
        <taxon>Pezizomycotina</taxon>
        <taxon>Sordariomycetes</taxon>
        <taxon>Hypocreomycetidae</taxon>
        <taxon>Glomerellales</taxon>
        <taxon>Glomerellaceae</taxon>
        <taxon>Colletotrichum</taxon>
        <taxon>Colletotrichum orchidearum species complex</taxon>
    </lineage>
</organism>
<feature type="signal peptide" evidence="1">
    <location>
        <begin position="1"/>
        <end position="16"/>
    </location>
</feature>
<protein>
    <submittedName>
        <fullName evidence="3">Cvnh domain-containing protein</fullName>
    </submittedName>
</protein>
<dbReference type="Pfam" id="PF08881">
    <property type="entry name" value="CVNH"/>
    <property type="match status" value="1"/>
</dbReference>